<dbReference type="Proteomes" id="UP001239445">
    <property type="component" value="Unassembled WGS sequence"/>
</dbReference>
<dbReference type="PANTHER" id="PTHR47037">
    <property type="entry name" value="39S RIBOSOMAL PROTEIN L33, MITOCHONDRIAL"/>
    <property type="match status" value="1"/>
</dbReference>
<accession>A0AAJ0BKA3</accession>
<evidence type="ECO:0000313" key="8">
    <source>
        <dbReference type="EMBL" id="KAK1759497.1"/>
    </source>
</evidence>
<evidence type="ECO:0000256" key="2">
    <source>
        <dbReference type="ARBA" id="ARBA00007596"/>
    </source>
</evidence>
<evidence type="ECO:0000313" key="9">
    <source>
        <dbReference type="Proteomes" id="UP001239445"/>
    </source>
</evidence>
<dbReference type="GO" id="GO:0003735">
    <property type="term" value="F:structural constituent of ribosome"/>
    <property type="evidence" value="ECO:0007669"/>
    <property type="project" value="InterPro"/>
</dbReference>
<keyword evidence="7" id="KW-1133">Transmembrane helix</keyword>
<evidence type="ECO:0000256" key="7">
    <source>
        <dbReference type="SAM" id="Phobius"/>
    </source>
</evidence>
<sequence>MAKKPKSRVLIVRLVSMAATGFFYTFTRPRTSTPMSMLKYDPIVRRKVLFVEQKRRGGS</sequence>
<evidence type="ECO:0000256" key="5">
    <source>
        <dbReference type="ARBA" id="ARBA00023274"/>
    </source>
</evidence>
<comment type="caution">
    <text evidence="8">The sequence shown here is derived from an EMBL/GenBank/DDBJ whole genome shotgun (WGS) entry which is preliminary data.</text>
</comment>
<organism evidence="8 9">
    <name type="scientific">Echria macrotheca</name>
    <dbReference type="NCBI Taxonomy" id="438768"/>
    <lineage>
        <taxon>Eukaryota</taxon>
        <taxon>Fungi</taxon>
        <taxon>Dikarya</taxon>
        <taxon>Ascomycota</taxon>
        <taxon>Pezizomycotina</taxon>
        <taxon>Sordariomycetes</taxon>
        <taxon>Sordariomycetidae</taxon>
        <taxon>Sordariales</taxon>
        <taxon>Schizotheciaceae</taxon>
        <taxon>Echria</taxon>
    </lineage>
</organism>
<dbReference type="GO" id="GO:0005840">
    <property type="term" value="C:ribosome"/>
    <property type="evidence" value="ECO:0007669"/>
    <property type="project" value="UniProtKB-KW"/>
</dbReference>
<dbReference type="InterPro" id="IPR052008">
    <property type="entry name" value="Mitoribosomal_protein_bL33"/>
</dbReference>
<dbReference type="SUPFAM" id="SSF57829">
    <property type="entry name" value="Zn-binding ribosomal proteins"/>
    <property type="match status" value="1"/>
</dbReference>
<dbReference type="AlphaFoldDB" id="A0AAJ0BKA3"/>
<name>A0AAJ0BKA3_9PEZI</name>
<dbReference type="GO" id="GO:0005739">
    <property type="term" value="C:mitochondrion"/>
    <property type="evidence" value="ECO:0007669"/>
    <property type="project" value="UniProtKB-SubCell"/>
</dbReference>
<gene>
    <name evidence="8" type="ORF">QBC47DRAFT_372157</name>
</gene>
<proteinExistence type="inferred from homology"/>
<dbReference type="InterPro" id="IPR011332">
    <property type="entry name" value="Ribosomal_zn-bd"/>
</dbReference>
<dbReference type="NCBIfam" id="TIGR01023">
    <property type="entry name" value="rpmG_bact"/>
    <property type="match status" value="1"/>
</dbReference>
<protein>
    <recommendedName>
        <fullName evidence="6">Large ribosomal subunit protein bL33m</fullName>
    </recommendedName>
</protein>
<reference evidence="8" key="1">
    <citation type="submission" date="2023-06" db="EMBL/GenBank/DDBJ databases">
        <title>Genome-scale phylogeny and comparative genomics of the fungal order Sordariales.</title>
        <authorList>
            <consortium name="Lawrence Berkeley National Laboratory"/>
            <person name="Hensen N."/>
            <person name="Bonometti L."/>
            <person name="Westerberg I."/>
            <person name="Brannstrom I.O."/>
            <person name="Guillou S."/>
            <person name="Cros-Aarteil S."/>
            <person name="Calhoun S."/>
            <person name="Haridas S."/>
            <person name="Kuo A."/>
            <person name="Mondo S."/>
            <person name="Pangilinan J."/>
            <person name="Riley R."/>
            <person name="Labutti K."/>
            <person name="Andreopoulos B."/>
            <person name="Lipzen A."/>
            <person name="Chen C."/>
            <person name="Yanf M."/>
            <person name="Daum C."/>
            <person name="Ng V."/>
            <person name="Clum A."/>
            <person name="Steindorff A."/>
            <person name="Ohm R."/>
            <person name="Martin F."/>
            <person name="Silar P."/>
            <person name="Natvig D."/>
            <person name="Lalanne C."/>
            <person name="Gautier V."/>
            <person name="Ament-Velasquez S.L."/>
            <person name="Kruys A."/>
            <person name="Hutchinson M.I."/>
            <person name="Powell A.J."/>
            <person name="Barry K."/>
            <person name="Miller A.N."/>
            <person name="Grigoriev I.V."/>
            <person name="Debuchy R."/>
            <person name="Gladieux P."/>
            <person name="Thoren M.H."/>
            <person name="Johannesson H."/>
        </authorList>
    </citation>
    <scope>NUCLEOTIDE SEQUENCE</scope>
    <source>
        <strain evidence="8">PSN4</strain>
    </source>
</reference>
<evidence type="ECO:0000256" key="6">
    <source>
        <dbReference type="ARBA" id="ARBA00035275"/>
    </source>
</evidence>
<dbReference type="PANTHER" id="PTHR47037:SF1">
    <property type="entry name" value="LARGE RIBOSOMAL SUBUNIT PROTEIN BL33M"/>
    <property type="match status" value="1"/>
</dbReference>
<dbReference type="Gene3D" id="2.20.28.120">
    <property type="entry name" value="Ribosomal protein L33"/>
    <property type="match status" value="1"/>
</dbReference>
<dbReference type="InterPro" id="IPR038584">
    <property type="entry name" value="Ribosomal_bL33_sf"/>
</dbReference>
<dbReference type="GO" id="GO:0006412">
    <property type="term" value="P:translation"/>
    <property type="evidence" value="ECO:0007669"/>
    <property type="project" value="InterPro"/>
</dbReference>
<feature type="transmembrane region" description="Helical" evidence="7">
    <location>
        <begin position="9"/>
        <end position="27"/>
    </location>
</feature>
<dbReference type="Pfam" id="PF00471">
    <property type="entry name" value="Ribosomal_L33"/>
    <property type="match status" value="1"/>
</dbReference>
<evidence type="ECO:0000256" key="3">
    <source>
        <dbReference type="ARBA" id="ARBA00022980"/>
    </source>
</evidence>
<keyword evidence="3" id="KW-0689">Ribosomal protein</keyword>
<keyword evidence="7" id="KW-0472">Membrane</keyword>
<evidence type="ECO:0000256" key="1">
    <source>
        <dbReference type="ARBA" id="ARBA00004173"/>
    </source>
</evidence>
<keyword evidence="5" id="KW-0687">Ribonucleoprotein</keyword>
<dbReference type="EMBL" id="MU839828">
    <property type="protein sequence ID" value="KAK1759497.1"/>
    <property type="molecule type" value="Genomic_DNA"/>
</dbReference>
<keyword evidence="9" id="KW-1185">Reference proteome</keyword>
<comment type="subcellular location">
    <subcellularLocation>
        <location evidence="1">Mitochondrion</location>
    </subcellularLocation>
</comment>
<keyword evidence="7" id="KW-0812">Transmembrane</keyword>
<dbReference type="InterPro" id="IPR001705">
    <property type="entry name" value="Ribosomal_bL33"/>
</dbReference>
<keyword evidence="4" id="KW-0496">Mitochondrion</keyword>
<dbReference type="GO" id="GO:1990904">
    <property type="term" value="C:ribonucleoprotein complex"/>
    <property type="evidence" value="ECO:0007669"/>
    <property type="project" value="UniProtKB-KW"/>
</dbReference>
<comment type="similarity">
    <text evidence="2">Belongs to the bacterial ribosomal protein bL33 family.</text>
</comment>
<evidence type="ECO:0000256" key="4">
    <source>
        <dbReference type="ARBA" id="ARBA00023128"/>
    </source>
</evidence>